<accession>A0A9W4MWM0</accession>
<dbReference type="InterPro" id="IPR020946">
    <property type="entry name" value="Flavin_mOase-like"/>
</dbReference>
<keyword evidence="4" id="KW-0274">FAD</keyword>
<evidence type="ECO:0008006" key="9">
    <source>
        <dbReference type="Google" id="ProtNLM"/>
    </source>
</evidence>
<keyword evidence="5" id="KW-0560">Oxidoreductase</keyword>
<organism evidence="7 8">
    <name type="scientific">Penicillium nalgiovense</name>
    <dbReference type="NCBI Taxonomy" id="60175"/>
    <lineage>
        <taxon>Eukaryota</taxon>
        <taxon>Fungi</taxon>
        <taxon>Dikarya</taxon>
        <taxon>Ascomycota</taxon>
        <taxon>Pezizomycotina</taxon>
        <taxon>Eurotiomycetes</taxon>
        <taxon>Eurotiomycetidae</taxon>
        <taxon>Eurotiales</taxon>
        <taxon>Aspergillaceae</taxon>
        <taxon>Penicillium</taxon>
    </lineage>
</organism>
<feature type="transmembrane region" description="Helical" evidence="6">
    <location>
        <begin position="407"/>
        <end position="428"/>
    </location>
</feature>
<evidence type="ECO:0000313" key="7">
    <source>
        <dbReference type="EMBL" id="CAG8192139.1"/>
    </source>
</evidence>
<gene>
    <name evidence="7" type="ORF">PNAL_LOCUS7247</name>
</gene>
<keyword evidence="6" id="KW-0812">Transmembrane</keyword>
<dbReference type="Proteomes" id="UP001153461">
    <property type="component" value="Unassembled WGS sequence"/>
</dbReference>
<dbReference type="Pfam" id="PF00743">
    <property type="entry name" value="FMO-like"/>
    <property type="match status" value="1"/>
</dbReference>
<dbReference type="EMBL" id="CAJVNV010000421">
    <property type="protein sequence ID" value="CAG8192139.1"/>
    <property type="molecule type" value="Genomic_DNA"/>
</dbReference>
<dbReference type="PANTHER" id="PTHR42877:SF7">
    <property type="entry name" value="FLAVIN-BINDING MONOOXYGENASE-RELATED"/>
    <property type="match status" value="1"/>
</dbReference>
<comment type="caution">
    <text evidence="7">The sequence shown here is derived from an EMBL/GenBank/DDBJ whole genome shotgun (WGS) entry which is preliminary data.</text>
</comment>
<reference evidence="7" key="1">
    <citation type="submission" date="2021-07" db="EMBL/GenBank/DDBJ databases">
        <authorList>
            <person name="Branca A.L. A."/>
        </authorList>
    </citation>
    <scope>NUCLEOTIDE SEQUENCE</scope>
</reference>
<dbReference type="GO" id="GO:0004499">
    <property type="term" value="F:N,N-dimethylaniline monooxygenase activity"/>
    <property type="evidence" value="ECO:0007669"/>
    <property type="project" value="InterPro"/>
</dbReference>
<keyword evidence="3" id="KW-0285">Flavoprotein</keyword>
<dbReference type="InterPro" id="IPR036188">
    <property type="entry name" value="FAD/NAD-bd_sf"/>
</dbReference>
<dbReference type="GO" id="GO:0050661">
    <property type="term" value="F:NADP binding"/>
    <property type="evidence" value="ECO:0007669"/>
    <property type="project" value="InterPro"/>
</dbReference>
<sequence length="607" mass="68713">MDLIPSAFVARPLKIVVIGAGISGIQFAHDATTSLPGVDLEIYDRNPSLGGTWYENRYPGCTCDVPSHTYQFNWASNPSWSSLYPPAPEIHQYLEDVVDRHNLRRFMTFNTKCVLAQWNEDSSKWKVVLRDVVSSEERTIFADVFVYAVGRLNNYKFPKIAGQKTFRGLQVHTANWPADMTVKDKRVIVIGNGASAIQCVAALQPVASQIINIARGPTWILPHLSAEDGTVQREYTTEQKQALQACPMRYYNFCISLEQRLAASFTGLWRGTKSQANFTSLAHSFMRSKITSPDLLDALVPEFEAGCRRFTPGGHYLDALQKPNAVYVHDSIKKLTEGSLITESGGEYECDILVYATGFEPYQPRFPVTGRAGRSLSEDWDREGPCESYMAAMVAEFPNFFGKNPNFFFFFFFLFFWLLCLIGVYWTVFNPPICPVNGSAIPGIQRASDYMIRVLSRLQTDRLRSVSVTQRAQSAFNQWVQSRMPHMVWSGPCKSWYKNDNGKVIVPWPGTVLHYYAATEIVRWEDFDLVYENPDEKYASFGNGVTIDGFVPNRFPWVHPPTDIQKPEKNTEPVSLLLAPSNVLYRVTSQFLQLLGTWPYSGEPVKS</sequence>
<keyword evidence="6" id="KW-1133">Transmembrane helix</keyword>
<dbReference type="InterPro" id="IPR051209">
    <property type="entry name" value="FAD-bind_Monooxygenase_sf"/>
</dbReference>
<dbReference type="OrthoDB" id="7608935at2759"/>
<dbReference type="AlphaFoldDB" id="A0A9W4MWM0"/>
<comment type="similarity">
    <text evidence="2">Belongs to the FAD-binding monooxygenase family.</text>
</comment>
<protein>
    <recommendedName>
        <fullName evidence="9">FAD/NAD(P)-binding domain-containing protein</fullName>
    </recommendedName>
</protein>
<keyword evidence="6" id="KW-0472">Membrane</keyword>
<proteinExistence type="inferred from homology"/>
<evidence type="ECO:0000256" key="1">
    <source>
        <dbReference type="ARBA" id="ARBA00001974"/>
    </source>
</evidence>
<name>A0A9W4MWM0_PENNA</name>
<comment type="cofactor">
    <cofactor evidence="1">
        <name>FAD</name>
        <dbReference type="ChEBI" id="CHEBI:57692"/>
    </cofactor>
</comment>
<evidence type="ECO:0000256" key="2">
    <source>
        <dbReference type="ARBA" id="ARBA00010139"/>
    </source>
</evidence>
<dbReference type="GO" id="GO:0050660">
    <property type="term" value="F:flavin adenine dinucleotide binding"/>
    <property type="evidence" value="ECO:0007669"/>
    <property type="project" value="InterPro"/>
</dbReference>
<evidence type="ECO:0000313" key="8">
    <source>
        <dbReference type="Proteomes" id="UP001153461"/>
    </source>
</evidence>
<evidence type="ECO:0000256" key="3">
    <source>
        <dbReference type="ARBA" id="ARBA00022630"/>
    </source>
</evidence>
<evidence type="ECO:0000256" key="5">
    <source>
        <dbReference type="ARBA" id="ARBA00023002"/>
    </source>
</evidence>
<evidence type="ECO:0000256" key="4">
    <source>
        <dbReference type="ARBA" id="ARBA00022827"/>
    </source>
</evidence>
<dbReference type="SUPFAM" id="SSF51905">
    <property type="entry name" value="FAD/NAD(P)-binding domain"/>
    <property type="match status" value="3"/>
</dbReference>
<evidence type="ECO:0000256" key="6">
    <source>
        <dbReference type="SAM" id="Phobius"/>
    </source>
</evidence>
<dbReference type="Pfam" id="PF13450">
    <property type="entry name" value="NAD_binding_8"/>
    <property type="match status" value="1"/>
</dbReference>
<dbReference type="Gene3D" id="3.50.50.60">
    <property type="entry name" value="FAD/NAD(P)-binding domain"/>
    <property type="match status" value="3"/>
</dbReference>
<dbReference type="PANTHER" id="PTHR42877">
    <property type="entry name" value="L-ORNITHINE N(5)-MONOOXYGENASE-RELATED"/>
    <property type="match status" value="1"/>
</dbReference>